<organism evidence="2 3">
    <name type="scientific">Paracoccus litorisediminis</name>
    <dbReference type="NCBI Taxonomy" id="2006130"/>
    <lineage>
        <taxon>Bacteria</taxon>
        <taxon>Pseudomonadati</taxon>
        <taxon>Pseudomonadota</taxon>
        <taxon>Alphaproteobacteria</taxon>
        <taxon>Rhodobacterales</taxon>
        <taxon>Paracoccaceae</taxon>
        <taxon>Paracoccus</taxon>
    </lineage>
</organism>
<protein>
    <submittedName>
        <fullName evidence="2">Uncharacterized protein</fullName>
    </submittedName>
</protein>
<gene>
    <name evidence="2" type="ORF">GL300_20080</name>
</gene>
<accession>A0A844HT64</accession>
<evidence type="ECO:0000313" key="3">
    <source>
        <dbReference type="Proteomes" id="UP000449846"/>
    </source>
</evidence>
<dbReference type="Proteomes" id="UP000449846">
    <property type="component" value="Unassembled WGS sequence"/>
</dbReference>
<comment type="caution">
    <text evidence="2">The sequence shown here is derived from an EMBL/GenBank/DDBJ whole genome shotgun (WGS) entry which is preliminary data.</text>
</comment>
<feature type="chain" id="PRO_5032723886" evidence="1">
    <location>
        <begin position="23"/>
        <end position="168"/>
    </location>
</feature>
<evidence type="ECO:0000256" key="1">
    <source>
        <dbReference type="SAM" id="SignalP"/>
    </source>
</evidence>
<feature type="signal peptide" evidence="1">
    <location>
        <begin position="1"/>
        <end position="22"/>
    </location>
</feature>
<keyword evidence="3" id="KW-1185">Reference proteome</keyword>
<evidence type="ECO:0000313" key="2">
    <source>
        <dbReference type="EMBL" id="MTH61517.1"/>
    </source>
</evidence>
<sequence>MIARYFPAVVLTLTVLSAPAIAGFKTWTAEVEDDPFSGNSQVTVEYAMSVRSGVLVMCSGLSMHIKVVPGYEYTGKQPMQGELKIAVDGSVLEFTDDPVLSAGSVGQNLNAIEAVFDFENARLVAKAFSGAKKQIAIKDTMSDQPILLKATGSTVAFNSMLSKCLKDG</sequence>
<dbReference type="AlphaFoldDB" id="A0A844HT64"/>
<dbReference type="OrthoDB" id="8376099at2"/>
<dbReference type="RefSeq" id="WP_155041479.1">
    <property type="nucleotide sequence ID" value="NZ_WMIG01000017.1"/>
</dbReference>
<keyword evidence="1" id="KW-0732">Signal</keyword>
<reference evidence="2 3" key="1">
    <citation type="submission" date="2019-11" db="EMBL/GenBank/DDBJ databases">
        <authorList>
            <person name="Dong K."/>
        </authorList>
    </citation>
    <scope>NUCLEOTIDE SEQUENCE [LARGE SCALE GENOMIC DNA]</scope>
    <source>
        <strain evidence="2 3">NBRC 112902</strain>
    </source>
</reference>
<name>A0A844HT64_9RHOB</name>
<proteinExistence type="predicted"/>
<dbReference type="EMBL" id="WMIG01000017">
    <property type="protein sequence ID" value="MTH61517.1"/>
    <property type="molecule type" value="Genomic_DNA"/>
</dbReference>